<gene>
    <name evidence="2" type="ORF">GCM10009745_04210</name>
</gene>
<dbReference type="InterPro" id="IPR018958">
    <property type="entry name" value="Knr4/Smi1-like_dom"/>
</dbReference>
<protein>
    <submittedName>
        <fullName evidence="2">SMI1/KNR4 family protein</fullName>
    </submittedName>
</protein>
<keyword evidence="3" id="KW-1185">Reference proteome</keyword>
<dbReference type="Pfam" id="PF09346">
    <property type="entry name" value="SMI1_KNR4"/>
    <property type="match status" value="1"/>
</dbReference>
<dbReference type="RefSeq" id="WP_344144550.1">
    <property type="nucleotide sequence ID" value="NZ_BAAANF010000002.1"/>
</dbReference>
<dbReference type="EMBL" id="BAAANF010000002">
    <property type="protein sequence ID" value="GAA1665436.1"/>
    <property type="molecule type" value="Genomic_DNA"/>
</dbReference>
<evidence type="ECO:0000313" key="3">
    <source>
        <dbReference type="Proteomes" id="UP001500280"/>
    </source>
</evidence>
<proteinExistence type="predicted"/>
<evidence type="ECO:0000259" key="1">
    <source>
        <dbReference type="SMART" id="SM00860"/>
    </source>
</evidence>
<accession>A0ABP4S0H2</accession>
<dbReference type="SMART" id="SM00860">
    <property type="entry name" value="SMI1_KNR4"/>
    <property type="match status" value="1"/>
</dbReference>
<feature type="domain" description="Knr4/Smi1-like" evidence="1">
    <location>
        <begin position="28"/>
        <end position="150"/>
    </location>
</feature>
<dbReference type="SUPFAM" id="SSF160631">
    <property type="entry name" value="SMI1/KNR4-like"/>
    <property type="match status" value="1"/>
</dbReference>
<dbReference type="InterPro" id="IPR037883">
    <property type="entry name" value="Knr4/Smi1-like_sf"/>
</dbReference>
<reference evidence="3" key="1">
    <citation type="journal article" date="2019" name="Int. J. Syst. Evol. Microbiol.">
        <title>The Global Catalogue of Microorganisms (GCM) 10K type strain sequencing project: providing services to taxonomists for standard genome sequencing and annotation.</title>
        <authorList>
            <consortium name="The Broad Institute Genomics Platform"/>
            <consortium name="The Broad Institute Genome Sequencing Center for Infectious Disease"/>
            <person name="Wu L."/>
            <person name="Ma J."/>
        </authorList>
    </citation>
    <scope>NUCLEOTIDE SEQUENCE [LARGE SCALE GENOMIC DNA]</scope>
    <source>
        <strain evidence="3">JCM 14307</strain>
    </source>
</reference>
<organism evidence="2 3">
    <name type="scientific">Kribbella yunnanensis</name>
    <dbReference type="NCBI Taxonomy" id="190194"/>
    <lineage>
        <taxon>Bacteria</taxon>
        <taxon>Bacillati</taxon>
        <taxon>Actinomycetota</taxon>
        <taxon>Actinomycetes</taxon>
        <taxon>Propionibacteriales</taxon>
        <taxon>Kribbellaceae</taxon>
        <taxon>Kribbella</taxon>
    </lineage>
</organism>
<evidence type="ECO:0000313" key="2">
    <source>
        <dbReference type="EMBL" id="GAA1665436.1"/>
    </source>
</evidence>
<comment type="caution">
    <text evidence="2">The sequence shown here is derived from an EMBL/GenBank/DDBJ whole genome shotgun (WGS) entry which is preliminary data.</text>
</comment>
<name>A0ABP4S0H2_9ACTN</name>
<dbReference type="Proteomes" id="UP001500280">
    <property type="component" value="Unassembled WGS sequence"/>
</dbReference>
<sequence length="197" mass="21791">MTITQTWRRLDSWLAEHAPATYLVLAPPASDAELDAARQVVELPPDLIESLRCHNGLTTWANLLPEAPPSSAAQIADNWQLRMDIAADVDGFTVHAWNTEPYWHPAWIPWADADGDLQVIDGSGRLGMASHDGVGDFSTGWPDLASYLSAVVDALHTGTGVNGWYPYLTTHQELWWDRGPDQQFVNDEPLIRVPVVS</sequence>